<gene>
    <name evidence="2" type="ORF">Cph01nite_29560</name>
</gene>
<dbReference type="EMBL" id="BONP01000021">
    <property type="protein sequence ID" value="GIG41194.1"/>
    <property type="molecule type" value="Genomic_DNA"/>
</dbReference>
<reference evidence="2 3" key="1">
    <citation type="submission" date="2021-01" db="EMBL/GenBank/DDBJ databases">
        <title>Whole genome shotgun sequence of Cellulomonas phragmiteti NBRC 110785.</title>
        <authorList>
            <person name="Komaki H."/>
            <person name="Tamura T."/>
        </authorList>
    </citation>
    <scope>NUCLEOTIDE SEQUENCE [LARGE SCALE GENOMIC DNA]</scope>
    <source>
        <strain evidence="2 3">NBRC 110785</strain>
    </source>
</reference>
<keyword evidence="1" id="KW-0732">Signal</keyword>
<dbReference type="Proteomes" id="UP000614741">
    <property type="component" value="Unassembled WGS sequence"/>
</dbReference>
<protein>
    <recommendedName>
        <fullName evidence="4">DUF3558 domain-containing protein</fullName>
    </recommendedName>
</protein>
<evidence type="ECO:0000313" key="2">
    <source>
        <dbReference type="EMBL" id="GIG41194.1"/>
    </source>
</evidence>
<evidence type="ECO:0000256" key="1">
    <source>
        <dbReference type="SAM" id="SignalP"/>
    </source>
</evidence>
<name>A0ABQ4DPB7_9CELL</name>
<keyword evidence="3" id="KW-1185">Reference proteome</keyword>
<feature type="chain" id="PRO_5047007681" description="DUF3558 domain-containing protein" evidence="1">
    <location>
        <begin position="30"/>
        <end position="182"/>
    </location>
</feature>
<proteinExistence type="predicted"/>
<dbReference type="PROSITE" id="PS51257">
    <property type="entry name" value="PROKAR_LIPOPROTEIN"/>
    <property type="match status" value="1"/>
</dbReference>
<feature type="signal peptide" evidence="1">
    <location>
        <begin position="1"/>
        <end position="29"/>
    </location>
</feature>
<sequence length="182" mass="18983">MPGTRRRAVPWTVVLVVAALAACSSEQPATVATTDPPAVTPAAVATTAAASVAPEPAGPLQPCELVTRAEAEALARTPLLDGIRAGGDDDATCTYPGPTDGPVAQVEVFVGPGAEKYLDVERALGHVLEEVPGIGDEAHQEPGAIFVRQGTTWAAVRLVRLDDKAQYVEPMRELARTLVTRL</sequence>
<comment type="caution">
    <text evidence="2">The sequence shown here is derived from an EMBL/GenBank/DDBJ whole genome shotgun (WGS) entry which is preliminary data.</text>
</comment>
<evidence type="ECO:0000313" key="3">
    <source>
        <dbReference type="Proteomes" id="UP000614741"/>
    </source>
</evidence>
<evidence type="ECO:0008006" key="4">
    <source>
        <dbReference type="Google" id="ProtNLM"/>
    </source>
</evidence>
<accession>A0ABQ4DPB7</accession>
<dbReference type="RefSeq" id="WP_203675486.1">
    <property type="nucleotide sequence ID" value="NZ_BONP01000021.1"/>
</dbReference>
<organism evidence="2 3">
    <name type="scientific">Cellulomonas phragmiteti</name>
    <dbReference type="NCBI Taxonomy" id="478780"/>
    <lineage>
        <taxon>Bacteria</taxon>
        <taxon>Bacillati</taxon>
        <taxon>Actinomycetota</taxon>
        <taxon>Actinomycetes</taxon>
        <taxon>Micrococcales</taxon>
        <taxon>Cellulomonadaceae</taxon>
        <taxon>Cellulomonas</taxon>
    </lineage>
</organism>